<keyword evidence="4" id="KW-1185">Reference proteome</keyword>
<dbReference type="GO" id="GO:0050313">
    <property type="term" value="F:sulfur dioxygenase activity"/>
    <property type="evidence" value="ECO:0007669"/>
    <property type="project" value="InterPro"/>
</dbReference>
<keyword evidence="1" id="KW-0479">Metal-binding</keyword>
<dbReference type="GO" id="GO:0006749">
    <property type="term" value="P:glutathione metabolic process"/>
    <property type="evidence" value="ECO:0007669"/>
    <property type="project" value="InterPro"/>
</dbReference>
<dbReference type="Proteomes" id="UP001174936">
    <property type="component" value="Unassembled WGS sequence"/>
</dbReference>
<dbReference type="SUPFAM" id="SSF56281">
    <property type="entry name" value="Metallo-hydrolase/oxidoreductase"/>
    <property type="match status" value="1"/>
</dbReference>
<dbReference type="InterPro" id="IPR044528">
    <property type="entry name" value="POD-like_MBL-fold"/>
</dbReference>
<evidence type="ECO:0000259" key="2">
    <source>
        <dbReference type="SMART" id="SM00849"/>
    </source>
</evidence>
<comment type="caution">
    <text evidence="3">The sequence shown here is derived from an EMBL/GenBank/DDBJ whole genome shotgun (WGS) entry which is preliminary data.</text>
</comment>
<proteinExistence type="predicted"/>
<dbReference type="AlphaFoldDB" id="A0AA39YSB0"/>
<feature type="domain" description="Metallo-beta-lactamase" evidence="2">
    <location>
        <begin position="110"/>
        <end position="306"/>
    </location>
</feature>
<accession>A0AA39YSB0</accession>
<dbReference type="SMART" id="SM00849">
    <property type="entry name" value="Lactamase_B"/>
    <property type="match status" value="1"/>
</dbReference>
<organism evidence="3 4">
    <name type="scientific">Cercophora newfieldiana</name>
    <dbReference type="NCBI Taxonomy" id="92897"/>
    <lineage>
        <taxon>Eukaryota</taxon>
        <taxon>Fungi</taxon>
        <taxon>Dikarya</taxon>
        <taxon>Ascomycota</taxon>
        <taxon>Pezizomycotina</taxon>
        <taxon>Sordariomycetes</taxon>
        <taxon>Sordariomycetidae</taxon>
        <taxon>Sordariales</taxon>
        <taxon>Lasiosphaeriaceae</taxon>
        <taxon>Cercophora</taxon>
    </lineage>
</organism>
<sequence>MASLAPKLNRQCLLAACRCIAEPSLTNRQLAGVARRLHSWRVGAPPLLVPANSCSGSTSRCESRAWDLARGTRTSGLTTYNKHIPISTTKTCTPSSTEPIINSIFEPVTGTWQYVVADAATFNAAIIDPVLDYSPTSRCITTTTADAVLALIAQKQYTITWILETHAHADHLTAASYLKNRLTHTQSQPPTIGIGSRIHQVQSIFGARYSLPPSDYHPLMFDHLFSDDEVFPISSSLFATALHLPGHTPDHMGYQFGTNIFCGDSLFHADVGTARCDFPGGSASQLYSSARRLLSFPDHVKIWTGHDYPPGTRGPEACMTVGMHRMENKHVRDGVDEMEFVKLRRERDRGLKAPRLLHQSLQMNVRAGKLPGKTEYGDRLWHLPVKVEGEW</sequence>
<evidence type="ECO:0000313" key="4">
    <source>
        <dbReference type="Proteomes" id="UP001174936"/>
    </source>
</evidence>
<dbReference type="Gene3D" id="3.60.15.10">
    <property type="entry name" value="Ribonuclease Z/Hydroxyacylglutathione hydrolase-like"/>
    <property type="match status" value="1"/>
</dbReference>
<gene>
    <name evidence="3" type="ORF">B0T16DRAFT_402457</name>
</gene>
<dbReference type="InterPro" id="IPR001279">
    <property type="entry name" value="Metallo-B-lactamas"/>
</dbReference>
<dbReference type="InterPro" id="IPR036866">
    <property type="entry name" value="RibonucZ/Hydroxyglut_hydro"/>
</dbReference>
<reference evidence="3" key="1">
    <citation type="submission" date="2023-06" db="EMBL/GenBank/DDBJ databases">
        <title>Genome-scale phylogeny and comparative genomics of the fungal order Sordariales.</title>
        <authorList>
            <consortium name="Lawrence Berkeley National Laboratory"/>
            <person name="Hensen N."/>
            <person name="Bonometti L."/>
            <person name="Westerberg I."/>
            <person name="Brannstrom I.O."/>
            <person name="Guillou S."/>
            <person name="Cros-Aarteil S."/>
            <person name="Calhoun S."/>
            <person name="Haridas S."/>
            <person name="Kuo A."/>
            <person name="Mondo S."/>
            <person name="Pangilinan J."/>
            <person name="Riley R."/>
            <person name="Labutti K."/>
            <person name="Andreopoulos B."/>
            <person name="Lipzen A."/>
            <person name="Chen C."/>
            <person name="Yanf M."/>
            <person name="Daum C."/>
            <person name="Ng V."/>
            <person name="Clum A."/>
            <person name="Steindorff A."/>
            <person name="Ohm R."/>
            <person name="Martin F."/>
            <person name="Silar P."/>
            <person name="Natvig D."/>
            <person name="Lalanne C."/>
            <person name="Gautier V."/>
            <person name="Ament-Velasquez S.L."/>
            <person name="Kruys A."/>
            <person name="Hutchinson M.I."/>
            <person name="Powell A.J."/>
            <person name="Barry K."/>
            <person name="Miller A.N."/>
            <person name="Grigoriev I.V."/>
            <person name="Debuchy R."/>
            <person name="Gladieux P."/>
            <person name="Thoren M.H."/>
            <person name="Johannesson H."/>
        </authorList>
    </citation>
    <scope>NUCLEOTIDE SEQUENCE</scope>
    <source>
        <strain evidence="3">SMH2532-1</strain>
    </source>
</reference>
<name>A0AA39YSB0_9PEZI</name>
<dbReference type="Pfam" id="PF00753">
    <property type="entry name" value="Lactamase_B"/>
    <property type="match status" value="1"/>
</dbReference>
<dbReference type="GO" id="GO:0046872">
    <property type="term" value="F:metal ion binding"/>
    <property type="evidence" value="ECO:0007669"/>
    <property type="project" value="UniProtKB-KW"/>
</dbReference>
<dbReference type="PANTHER" id="PTHR43084">
    <property type="entry name" value="PERSULFIDE DIOXYGENASE ETHE1"/>
    <property type="match status" value="1"/>
</dbReference>
<evidence type="ECO:0000256" key="1">
    <source>
        <dbReference type="ARBA" id="ARBA00022723"/>
    </source>
</evidence>
<dbReference type="GO" id="GO:0070813">
    <property type="term" value="P:hydrogen sulfide metabolic process"/>
    <property type="evidence" value="ECO:0007669"/>
    <property type="project" value="TreeGrafter"/>
</dbReference>
<evidence type="ECO:0000313" key="3">
    <source>
        <dbReference type="EMBL" id="KAK0657738.1"/>
    </source>
</evidence>
<dbReference type="CDD" id="cd07724">
    <property type="entry name" value="POD-like_MBL-fold"/>
    <property type="match status" value="1"/>
</dbReference>
<dbReference type="EMBL" id="JAULSV010000001">
    <property type="protein sequence ID" value="KAK0657738.1"/>
    <property type="molecule type" value="Genomic_DNA"/>
</dbReference>
<dbReference type="InterPro" id="IPR051682">
    <property type="entry name" value="Mito_Persulfide_Diox"/>
</dbReference>
<dbReference type="PANTHER" id="PTHR43084:SF1">
    <property type="entry name" value="PERSULFIDE DIOXYGENASE ETHE1, MITOCHONDRIAL"/>
    <property type="match status" value="1"/>
</dbReference>
<protein>
    <submittedName>
        <fullName evidence="3">Beta-lactamase-like protein</fullName>
    </submittedName>
</protein>